<reference evidence="5 6" key="1">
    <citation type="submission" date="2020-04" db="EMBL/GenBank/DDBJ databases">
        <title>Arthrobacter sp. nov.</title>
        <authorList>
            <person name="Liu S."/>
        </authorList>
    </citation>
    <scope>NUCLEOTIDE SEQUENCE [LARGE SCALE GENOMIC DNA]</scope>
    <source>
        <strain evidence="5 6">E918</strain>
    </source>
</reference>
<dbReference type="GO" id="GO:0052816">
    <property type="term" value="F:long-chain fatty acyl-CoA hydrolase activity"/>
    <property type="evidence" value="ECO:0007669"/>
    <property type="project" value="TreeGrafter"/>
</dbReference>
<evidence type="ECO:0000259" key="4">
    <source>
        <dbReference type="PROSITE" id="PS51770"/>
    </source>
</evidence>
<dbReference type="InterPro" id="IPR029069">
    <property type="entry name" value="HotDog_dom_sf"/>
</dbReference>
<gene>
    <name evidence="5" type="ORF">HGG74_05950</name>
</gene>
<dbReference type="SUPFAM" id="SSF54637">
    <property type="entry name" value="Thioesterase/thiol ester dehydrase-isomerase"/>
    <property type="match status" value="2"/>
</dbReference>
<comment type="similarity">
    <text evidence="1">Belongs to the acyl coenzyme A hydrolase family.</text>
</comment>
<dbReference type="InterPro" id="IPR033120">
    <property type="entry name" value="HOTDOG_ACOT"/>
</dbReference>
<feature type="domain" description="HotDog ACOT-type" evidence="4">
    <location>
        <begin position="167"/>
        <end position="279"/>
    </location>
</feature>
<dbReference type="CDD" id="cd03442">
    <property type="entry name" value="BFIT_BACH"/>
    <property type="match status" value="2"/>
</dbReference>
<name>A0A7X6HDE0_9MICC</name>
<evidence type="ECO:0000256" key="2">
    <source>
        <dbReference type="ARBA" id="ARBA00022801"/>
    </source>
</evidence>
<proteinExistence type="inferred from homology"/>
<dbReference type="AlphaFoldDB" id="A0A7X6HDE0"/>
<dbReference type="PROSITE" id="PS51770">
    <property type="entry name" value="HOTDOG_ACOT"/>
    <property type="match status" value="2"/>
</dbReference>
<keyword evidence="2 3" id="KW-0378">Hydrolase</keyword>
<evidence type="ECO:0000313" key="6">
    <source>
        <dbReference type="Proteomes" id="UP000544090"/>
    </source>
</evidence>
<dbReference type="GO" id="GO:0006637">
    <property type="term" value="P:acyl-CoA metabolic process"/>
    <property type="evidence" value="ECO:0007669"/>
    <property type="project" value="TreeGrafter"/>
</dbReference>
<dbReference type="PANTHER" id="PTHR11049">
    <property type="entry name" value="ACYL COENZYME A THIOESTER HYDROLASE"/>
    <property type="match status" value="1"/>
</dbReference>
<dbReference type="EMBL" id="JAAZSQ010000003">
    <property type="protein sequence ID" value="NKX54093.1"/>
    <property type="molecule type" value="Genomic_DNA"/>
</dbReference>
<dbReference type="InterPro" id="IPR006683">
    <property type="entry name" value="Thioestr_dom"/>
</dbReference>
<dbReference type="InterPro" id="IPR040170">
    <property type="entry name" value="Cytosol_ACT"/>
</dbReference>
<dbReference type="PANTHER" id="PTHR11049:SF16">
    <property type="entry name" value="PROTEIN VDLD"/>
    <property type="match status" value="1"/>
</dbReference>
<dbReference type="Pfam" id="PF03061">
    <property type="entry name" value="4HBT"/>
    <property type="match status" value="2"/>
</dbReference>
<evidence type="ECO:0000256" key="3">
    <source>
        <dbReference type="PROSITE-ProRule" id="PRU01106"/>
    </source>
</evidence>
<sequence>MPDTAAGTKNSALLRFLAAPMDAGFSGTVDAGTVLEWVDKAAYACAVGWSKSYCVTAYVGNIHFADPVLVGDMVEVEAVIVYTGRSSMHILTTVSSGDPKGGGATMRSQCLVIFVAVGADGKSIPVPRWQPVTDWEREQEQLALARLDIRADIETAMAGQEYTDAGTAQRTVLRFLAAPTDVNWGGKVHGGIVMKWMDEAAYVCASRWCGRHVVAVFSGGIRFYRPLLIGDVVEVEARLIYTGNKGMHVSVHVRSGDPRTGEMHLTTHALTVMVARDETGTAVPIPRWEPVSDEDRRLHNHAREIIGIRSRIPGNLLPTHLREESARG</sequence>
<organism evidence="5 6">
    <name type="scientific">Arthrobacter mobilis</name>
    <dbReference type="NCBI Taxonomy" id="2724944"/>
    <lineage>
        <taxon>Bacteria</taxon>
        <taxon>Bacillati</taxon>
        <taxon>Actinomycetota</taxon>
        <taxon>Actinomycetes</taxon>
        <taxon>Micrococcales</taxon>
        <taxon>Micrococcaceae</taxon>
        <taxon>Arthrobacter</taxon>
    </lineage>
</organism>
<evidence type="ECO:0000256" key="1">
    <source>
        <dbReference type="ARBA" id="ARBA00010458"/>
    </source>
</evidence>
<evidence type="ECO:0000313" key="5">
    <source>
        <dbReference type="EMBL" id="NKX54093.1"/>
    </source>
</evidence>
<comment type="caution">
    <text evidence="5">The sequence shown here is derived from an EMBL/GenBank/DDBJ whole genome shotgun (WGS) entry which is preliminary data.</text>
</comment>
<protein>
    <submittedName>
        <fullName evidence="5">Acyl-CoA thioesterase</fullName>
    </submittedName>
</protein>
<dbReference type="Gene3D" id="3.10.129.10">
    <property type="entry name" value="Hotdog Thioesterase"/>
    <property type="match status" value="2"/>
</dbReference>
<accession>A0A7X6HDE0</accession>
<dbReference type="RefSeq" id="WP_168485409.1">
    <property type="nucleotide sequence ID" value="NZ_JAAZSQ010000003.1"/>
</dbReference>
<keyword evidence="6" id="KW-1185">Reference proteome</keyword>
<dbReference type="GO" id="GO:0005829">
    <property type="term" value="C:cytosol"/>
    <property type="evidence" value="ECO:0007669"/>
    <property type="project" value="TreeGrafter"/>
</dbReference>
<dbReference type="Proteomes" id="UP000544090">
    <property type="component" value="Unassembled WGS sequence"/>
</dbReference>
<feature type="domain" description="HotDog ACOT-type" evidence="4">
    <location>
        <begin position="8"/>
        <end position="120"/>
    </location>
</feature>